<dbReference type="SUPFAM" id="SSF51430">
    <property type="entry name" value="NAD(P)-linked oxidoreductase"/>
    <property type="match status" value="1"/>
</dbReference>
<reference evidence="5 6" key="1">
    <citation type="journal article" date="2017" name="Genome Biol. Evol.">
        <title>Phytophthora megakarya and P. palmivora, closely related causal agents of cacao black pod rot, underwent increases in genome sizes and gene numbers by different mechanisms.</title>
        <authorList>
            <person name="Ali S.S."/>
            <person name="Shao J."/>
            <person name="Lary D.J."/>
            <person name="Kronmiller B."/>
            <person name="Shen D."/>
            <person name="Strem M.D."/>
            <person name="Amoako-Attah I."/>
            <person name="Akrofi A.Y."/>
            <person name="Begoude B.A."/>
            <person name="Ten Hoopen G.M."/>
            <person name="Coulibaly K."/>
            <person name="Kebe B.I."/>
            <person name="Melnick R.L."/>
            <person name="Guiltinan M.J."/>
            <person name="Tyler B.M."/>
            <person name="Meinhardt L.W."/>
            <person name="Bailey B.A."/>
        </authorList>
    </citation>
    <scope>NUCLEOTIDE SEQUENCE [LARGE SCALE GENOMIC DNA]</scope>
    <source>
        <strain evidence="6">sbr112.9</strain>
    </source>
</reference>
<dbReference type="PANTHER" id="PTHR43150">
    <property type="entry name" value="HYPERKINETIC, ISOFORM M"/>
    <property type="match status" value="1"/>
</dbReference>
<evidence type="ECO:0000256" key="3">
    <source>
        <dbReference type="ARBA" id="ARBA00023002"/>
    </source>
</evidence>
<evidence type="ECO:0000256" key="1">
    <source>
        <dbReference type="ARBA" id="ARBA00006515"/>
    </source>
</evidence>
<dbReference type="Proteomes" id="UP000237271">
    <property type="component" value="Unassembled WGS sequence"/>
</dbReference>
<comment type="caution">
    <text evidence="5">The sequence shown here is derived from an EMBL/GenBank/DDBJ whole genome shotgun (WGS) entry which is preliminary data.</text>
</comment>
<dbReference type="InterPro" id="IPR005399">
    <property type="entry name" value="K_chnl_volt-dep_bsu_KCNAB-rel"/>
</dbReference>
<proteinExistence type="inferred from homology"/>
<dbReference type="InterPro" id="IPR036812">
    <property type="entry name" value="NAD(P)_OxRdtase_dom_sf"/>
</dbReference>
<evidence type="ECO:0000259" key="4">
    <source>
        <dbReference type="Pfam" id="PF00248"/>
    </source>
</evidence>
<dbReference type="PANTHER" id="PTHR43150:SF2">
    <property type="entry name" value="HYPERKINETIC, ISOFORM M"/>
    <property type="match status" value="1"/>
</dbReference>
<accession>A0A2P4Y891</accession>
<dbReference type="Gene3D" id="3.20.20.100">
    <property type="entry name" value="NADP-dependent oxidoreductase domain"/>
    <property type="match status" value="1"/>
</dbReference>
<dbReference type="InterPro" id="IPR023210">
    <property type="entry name" value="NADP_OxRdtase_dom"/>
</dbReference>
<evidence type="ECO:0000256" key="2">
    <source>
        <dbReference type="ARBA" id="ARBA00022857"/>
    </source>
</evidence>
<gene>
    <name evidence="5" type="ORF">PHPALM_9064</name>
</gene>
<dbReference type="AlphaFoldDB" id="A0A2P4Y891"/>
<comment type="similarity">
    <text evidence="1">Belongs to the shaker potassium channel beta subunit family.</text>
</comment>
<dbReference type="GO" id="GO:0016491">
    <property type="term" value="F:oxidoreductase activity"/>
    <property type="evidence" value="ECO:0007669"/>
    <property type="project" value="UniProtKB-KW"/>
</dbReference>
<dbReference type="OrthoDB" id="2310150at2759"/>
<evidence type="ECO:0000313" key="5">
    <source>
        <dbReference type="EMBL" id="POM74030.1"/>
    </source>
</evidence>
<keyword evidence="6" id="KW-1185">Reference proteome</keyword>
<keyword evidence="2" id="KW-0521">NADP</keyword>
<keyword evidence="3" id="KW-0560">Oxidoreductase</keyword>
<organism evidence="5 6">
    <name type="scientific">Phytophthora palmivora</name>
    <dbReference type="NCBI Taxonomy" id="4796"/>
    <lineage>
        <taxon>Eukaryota</taxon>
        <taxon>Sar</taxon>
        <taxon>Stramenopiles</taxon>
        <taxon>Oomycota</taxon>
        <taxon>Peronosporomycetes</taxon>
        <taxon>Peronosporales</taxon>
        <taxon>Peronosporaceae</taxon>
        <taxon>Phytophthora</taxon>
    </lineage>
</organism>
<feature type="domain" description="NADP-dependent oxidoreductase" evidence="4">
    <location>
        <begin position="38"/>
        <end position="106"/>
    </location>
</feature>
<evidence type="ECO:0000313" key="6">
    <source>
        <dbReference type="Proteomes" id="UP000237271"/>
    </source>
</evidence>
<dbReference type="Pfam" id="PF00248">
    <property type="entry name" value="Aldo_ket_red"/>
    <property type="match status" value="1"/>
</dbReference>
<protein>
    <recommendedName>
        <fullName evidence="4">NADP-dependent oxidoreductase domain-containing protein</fullName>
    </recommendedName>
</protein>
<dbReference type="EMBL" id="NCKW01004946">
    <property type="protein sequence ID" value="POM74030.1"/>
    <property type="molecule type" value="Genomic_DNA"/>
</dbReference>
<name>A0A2P4Y891_9STRA</name>
<sequence length="109" mass="11951">MGKYSAGTPDGSRLSSNYWKAFTPDSADREYPSRILPLSKADKLKPLVEDLGVSMAVFAIAWCLSNHNVSTVLIGATITKQLEQNMEALKVVDKITPEVKAEVEALVQR</sequence>